<comment type="catalytic activity">
    <reaction evidence="6">
        <text>L-glutaminyl-[protein] + H2O = L-glutamyl-[protein] + NH4(+)</text>
        <dbReference type="Rhea" id="RHEA:16441"/>
        <dbReference type="Rhea" id="RHEA-COMP:10207"/>
        <dbReference type="Rhea" id="RHEA-COMP:10208"/>
        <dbReference type="ChEBI" id="CHEBI:15377"/>
        <dbReference type="ChEBI" id="CHEBI:28938"/>
        <dbReference type="ChEBI" id="CHEBI:29973"/>
        <dbReference type="ChEBI" id="CHEBI:30011"/>
        <dbReference type="EC" id="3.5.1.44"/>
    </reaction>
</comment>
<dbReference type="EC" id="3.1.1.61" evidence="6"/>
<comment type="catalytic activity">
    <reaction evidence="5 6">
        <text>[protein]-L-glutamate 5-O-methyl ester + H2O = L-glutamyl-[protein] + methanol + H(+)</text>
        <dbReference type="Rhea" id="RHEA:23236"/>
        <dbReference type="Rhea" id="RHEA-COMP:10208"/>
        <dbReference type="Rhea" id="RHEA-COMP:10311"/>
        <dbReference type="ChEBI" id="CHEBI:15377"/>
        <dbReference type="ChEBI" id="CHEBI:15378"/>
        <dbReference type="ChEBI" id="CHEBI:17790"/>
        <dbReference type="ChEBI" id="CHEBI:29973"/>
        <dbReference type="ChEBI" id="CHEBI:82795"/>
        <dbReference type="EC" id="3.1.1.61"/>
    </reaction>
</comment>
<comment type="caution">
    <text evidence="11">The sequence shown here is derived from an EMBL/GenBank/DDBJ whole genome shotgun (WGS) entry which is preliminary data.</text>
</comment>
<evidence type="ECO:0000259" key="10">
    <source>
        <dbReference type="PROSITE" id="PS50122"/>
    </source>
</evidence>
<comment type="PTM">
    <text evidence="6">Phosphorylated by CheA. Phosphorylation of the N-terminal regulatory domain activates the methylesterase activity.</text>
</comment>
<feature type="active site" evidence="6 7">
    <location>
        <position position="195"/>
    </location>
</feature>
<keyword evidence="11" id="KW-0808">Transferase</keyword>
<feature type="domain" description="Response regulatory" evidence="9">
    <location>
        <begin position="2"/>
        <end position="119"/>
    </location>
</feature>
<dbReference type="GO" id="GO:0050568">
    <property type="term" value="F:protein-glutamine glutaminase activity"/>
    <property type="evidence" value="ECO:0007669"/>
    <property type="project" value="UniProtKB-UniRule"/>
</dbReference>
<comment type="domain">
    <text evidence="6">Contains a C-terminal catalytic domain, and an N-terminal region which modulates catalytic activity.</text>
</comment>
<dbReference type="GO" id="GO:0008168">
    <property type="term" value="F:methyltransferase activity"/>
    <property type="evidence" value="ECO:0007669"/>
    <property type="project" value="UniProtKB-KW"/>
</dbReference>
<feature type="active site" evidence="6 7">
    <location>
        <position position="168"/>
    </location>
</feature>
<dbReference type="SUPFAM" id="SSF52738">
    <property type="entry name" value="Methylesterase CheB, C-terminal domain"/>
    <property type="match status" value="1"/>
</dbReference>
<evidence type="ECO:0000256" key="3">
    <source>
        <dbReference type="ARBA" id="ARBA00022553"/>
    </source>
</evidence>
<dbReference type="GO" id="GO:0006935">
    <property type="term" value="P:chemotaxis"/>
    <property type="evidence" value="ECO:0007669"/>
    <property type="project" value="UniProtKB-UniRule"/>
</dbReference>
<feature type="active site" evidence="6 7">
    <location>
        <position position="288"/>
    </location>
</feature>
<dbReference type="EMBL" id="SPVG01000052">
    <property type="protein sequence ID" value="TFW28493.1"/>
    <property type="molecule type" value="Genomic_DNA"/>
</dbReference>
<dbReference type="SMART" id="SM00448">
    <property type="entry name" value="REC"/>
    <property type="match status" value="1"/>
</dbReference>
<evidence type="ECO:0000256" key="7">
    <source>
        <dbReference type="PROSITE-ProRule" id="PRU00050"/>
    </source>
</evidence>
<comment type="subcellular location">
    <subcellularLocation>
        <location evidence="6">Cytoplasm</location>
    </subcellularLocation>
</comment>
<dbReference type="GO" id="GO:0032259">
    <property type="term" value="P:methylation"/>
    <property type="evidence" value="ECO:0007669"/>
    <property type="project" value="UniProtKB-KW"/>
</dbReference>
<keyword evidence="4 6" id="KW-0378">Hydrolase</keyword>
<dbReference type="Gene3D" id="3.40.50.180">
    <property type="entry name" value="Methylesterase CheB, C-terminal domain"/>
    <property type="match status" value="1"/>
</dbReference>
<dbReference type="PROSITE" id="PS50110">
    <property type="entry name" value="RESPONSE_REGULATORY"/>
    <property type="match status" value="1"/>
</dbReference>
<evidence type="ECO:0000259" key="9">
    <source>
        <dbReference type="PROSITE" id="PS50110"/>
    </source>
</evidence>
<comment type="similarity">
    <text evidence="6">Belongs to the CheB family.</text>
</comment>
<dbReference type="Pfam" id="PF01339">
    <property type="entry name" value="CheB_methylest"/>
    <property type="match status" value="1"/>
</dbReference>
<accession>A0A4Y9SV15</accession>
<dbReference type="PANTHER" id="PTHR42872:SF6">
    <property type="entry name" value="PROTEIN-GLUTAMATE METHYLESTERASE_PROTEIN-GLUTAMINE GLUTAMINASE"/>
    <property type="match status" value="1"/>
</dbReference>
<evidence type="ECO:0000256" key="4">
    <source>
        <dbReference type="ARBA" id="ARBA00022801"/>
    </source>
</evidence>
<dbReference type="AlphaFoldDB" id="A0A4Y9SV15"/>
<dbReference type="Pfam" id="PF00072">
    <property type="entry name" value="Response_reg"/>
    <property type="match status" value="1"/>
</dbReference>
<dbReference type="PROSITE" id="PS50122">
    <property type="entry name" value="CHEB"/>
    <property type="match status" value="1"/>
</dbReference>
<keyword evidence="11" id="KW-0489">Methyltransferase</keyword>
<dbReference type="Proteomes" id="UP000297729">
    <property type="component" value="Unassembled WGS sequence"/>
</dbReference>
<dbReference type="PIRSF" id="PIRSF000876">
    <property type="entry name" value="RR_chemtxs_CheB"/>
    <property type="match status" value="1"/>
</dbReference>
<dbReference type="InterPro" id="IPR000673">
    <property type="entry name" value="Sig_transdc_resp-reg_Me-estase"/>
</dbReference>
<keyword evidence="12" id="KW-1185">Reference proteome</keyword>
<reference evidence="11 12" key="1">
    <citation type="submission" date="2019-03" db="EMBL/GenBank/DDBJ databases">
        <title>Draft Genome Sequence of Duganella callidus sp. nov., a Novel Duganella Species Isolated from Cultivated Soil.</title>
        <authorList>
            <person name="Raths R."/>
            <person name="Peta V."/>
            <person name="Bucking H."/>
        </authorList>
    </citation>
    <scope>NUCLEOTIDE SEQUENCE [LARGE SCALE GENOMIC DNA]</scope>
    <source>
        <strain evidence="11 12">DN04</strain>
    </source>
</reference>
<dbReference type="CDD" id="cd17541">
    <property type="entry name" value="REC_CheB-like"/>
    <property type="match status" value="1"/>
</dbReference>
<evidence type="ECO:0000313" key="11">
    <source>
        <dbReference type="EMBL" id="TFW28493.1"/>
    </source>
</evidence>
<feature type="modified residue" description="4-aspartylphosphate" evidence="6 8">
    <location>
        <position position="53"/>
    </location>
</feature>
<dbReference type="HAMAP" id="MF_00099">
    <property type="entry name" value="CheB_chemtxs"/>
    <property type="match status" value="1"/>
</dbReference>
<gene>
    <name evidence="6 11" type="primary">cheB</name>
    <name evidence="11" type="ORF">E4L98_05570</name>
</gene>
<dbReference type="GO" id="GO:0000156">
    <property type="term" value="F:phosphorelay response regulator activity"/>
    <property type="evidence" value="ECO:0007669"/>
    <property type="project" value="InterPro"/>
</dbReference>
<organism evidence="11 12">
    <name type="scientific">Duganella callida</name>
    <dbReference type="NCBI Taxonomy" id="2561932"/>
    <lineage>
        <taxon>Bacteria</taxon>
        <taxon>Pseudomonadati</taxon>
        <taxon>Pseudomonadota</taxon>
        <taxon>Betaproteobacteria</taxon>
        <taxon>Burkholderiales</taxon>
        <taxon>Oxalobacteraceae</taxon>
        <taxon>Telluria group</taxon>
        <taxon>Duganella</taxon>
    </lineage>
</organism>
<evidence type="ECO:0000256" key="6">
    <source>
        <dbReference type="HAMAP-Rule" id="MF_00099"/>
    </source>
</evidence>
<dbReference type="NCBIfam" id="NF001965">
    <property type="entry name" value="PRK00742.1"/>
    <property type="match status" value="1"/>
</dbReference>
<dbReference type="InterPro" id="IPR001789">
    <property type="entry name" value="Sig_transdc_resp-reg_receiver"/>
</dbReference>
<dbReference type="InterPro" id="IPR035909">
    <property type="entry name" value="CheB_C"/>
</dbReference>
<dbReference type="Gene3D" id="3.40.50.2300">
    <property type="match status" value="1"/>
</dbReference>
<dbReference type="InterPro" id="IPR008248">
    <property type="entry name" value="CheB-like"/>
</dbReference>
<dbReference type="EC" id="3.5.1.44" evidence="6"/>
<evidence type="ECO:0000256" key="8">
    <source>
        <dbReference type="PROSITE-ProRule" id="PRU00169"/>
    </source>
</evidence>
<evidence type="ECO:0000256" key="1">
    <source>
        <dbReference type="ARBA" id="ARBA00022490"/>
    </source>
</evidence>
<sequence length="355" mass="37828">MKIAIANDVAMAAEALRRVVASTAEHQVLWIARTGAEAVRMAADNRPDLILMDLNMPELDGVEATRQIMEQSPCAILVVTGRPQDNVNQVFRALGAGALDVTATPVLQGHPGGDTELLAKIRTMDKLIRHSGGTQAMMPRTAASNGVHAGAEAAEIEKVTTLLAIGASTGGPVAISKMLAGWRPPRGCAIVVVQHIDEHFADNFARWLGEQLEMPVRAAEEGDELAAGVVLIAKSNDHLKLDQNLRLRYDPNPKEYAYRPSVDVFFHCVAQHWKGEAIGVLLTGMGRDGAEGLLAMRRAGQTTIAQDQASSAVYGMPRAAAELDAAQMILPLAKIGPVLRGNLGAAPERNARPST</sequence>
<keyword evidence="1 6" id="KW-0963">Cytoplasm</keyword>
<dbReference type="GO" id="GO:0005737">
    <property type="term" value="C:cytoplasm"/>
    <property type="evidence" value="ECO:0007669"/>
    <property type="project" value="UniProtKB-SubCell"/>
</dbReference>
<name>A0A4Y9SV15_9BURK</name>
<comment type="function">
    <text evidence="6">Involved in chemotaxis. Part of a chemotaxis signal transduction system that modulates chemotaxis in response to various stimuli. Catalyzes the demethylation of specific methylglutamate residues introduced into the chemoreceptors (methyl-accepting chemotaxis proteins or MCP) by CheR. Also mediates the irreversible deamidation of specific glutamine residues to glutamic acid.</text>
</comment>
<dbReference type="RefSeq" id="WP_135200579.1">
    <property type="nucleotide sequence ID" value="NZ_SPVG01000052.1"/>
</dbReference>
<proteinExistence type="inferred from homology"/>
<evidence type="ECO:0000256" key="2">
    <source>
        <dbReference type="ARBA" id="ARBA00022500"/>
    </source>
</evidence>
<evidence type="ECO:0000313" key="12">
    <source>
        <dbReference type="Proteomes" id="UP000297729"/>
    </source>
</evidence>
<keyword evidence="3 6" id="KW-0597">Phosphoprotein</keyword>
<dbReference type="PANTHER" id="PTHR42872">
    <property type="entry name" value="PROTEIN-GLUTAMATE METHYLESTERASE/PROTEIN-GLUTAMINE GLUTAMINASE"/>
    <property type="match status" value="1"/>
</dbReference>
<dbReference type="CDD" id="cd16432">
    <property type="entry name" value="CheB_Rec"/>
    <property type="match status" value="1"/>
</dbReference>
<dbReference type="SUPFAM" id="SSF52172">
    <property type="entry name" value="CheY-like"/>
    <property type="match status" value="1"/>
</dbReference>
<dbReference type="NCBIfam" id="NF009206">
    <property type="entry name" value="PRK12555.1"/>
    <property type="match status" value="1"/>
</dbReference>
<protein>
    <recommendedName>
        <fullName evidence="6">Protein-glutamate methylesterase/protein-glutamine glutaminase</fullName>
        <ecNumber evidence="6">3.1.1.61</ecNumber>
        <ecNumber evidence="6">3.5.1.44</ecNumber>
    </recommendedName>
</protein>
<dbReference type="OrthoDB" id="9793421at2"/>
<feature type="domain" description="CheB-type methylesterase" evidence="10">
    <location>
        <begin position="162"/>
        <end position="346"/>
    </location>
</feature>
<dbReference type="GO" id="GO:0008984">
    <property type="term" value="F:protein-glutamate methylesterase activity"/>
    <property type="evidence" value="ECO:0007669"/>
    <property type="project" value="UniProtKB-UniRule"/>
</dbReference>
<evidence type="ECO:0000256" key="5">
    <source>
        <dbReference type="ARBA" id="ARBA00048267"/>
    </source>
</evidence>
<keyword evidence="2 6" id="KW-0145">Chemotaxis</keyword>
<dbReference type="InterPro" id="IPR011006">
    <property type="entry name" value="CheY-like_superfamily"/>
</dbReference>